<dbReference type="EMBL" id="QSUC01000008">
    <property type="protein sequence ID" value="RGN10938.1"/>
    <property type="molecule type" value="Genomic_DNA"/>
</dbReference>
<evidence type="ECO:0000313" key="1">
    <source>
        <dbReference type="EMBL" id="RGN10938.1"/>
    </source>
</evidence>
<protein>
    <submittedName>
        <fullName evidence="1">Uncharacterized protein</fullName>
    </submittedName>
</protein>
<evidence type="ECO:0000313" key="2">
    <source>
        <dbReference type="Proteomes" id="UP000261245"/>
    </source>
</evidence>
<dbReference type="Proteomes" id="UP000261245">
    <property type="component" value="Unassembled WGS sequence"/>
</dbReference>
<sequence length="75" mass="8708">MLVSKNLRTFAVPVPAKPLNDAQMCGSFYFLYISLPEILVFSNDSYFFVNIENMEENGNMLIIKELWICWLIALK</sequence>
<gene>
    <name evidence="1" type="ORF">DXB80_05030</name>
</gene>
<accession>A0AA92TE82</accession>
<proteinExistence type="predicted"/>
<comment type="caution">
    <text evidence="1">The sequence shown here is derived from an EMBL/GenBank/DDBJ whole genome shotgun (WGS) entry which is preliminary data.</text>
</comment>
<organism evidence="1 2">
    <name type="scientific">Segatella copri</name>
    <dbReference type="NCBI Taxonomy" id="165179"/>
    <lineage>
        <taxon>Bacteria</taxon>
        <taxon>Pseudomonadati</taxon>
        <taxon>Bacteroidota</taxon>
        <taxon>Bacteroidia</taxon>
        <taxon>Bacteroidales</taxon>
        <taxon>Prevotellaceae</taxon>
        <taxon>Segatella</taxon>
    </lineage>
</organism>
<reference evidence="1 2" key="1">
    <citation type="submission" date="2018-08" db="EMBL/GenBank/DDBJ databases">
        <title>A genome reference for cultivated species of the human gut microbiota.</title>
        <authorList>
            <person name="Zou Y."/>
            <person name="Xue W."/>
            <person name="Luo G."/>
        </authorList>
    </citation>
    <scope>NUCLEOTIDE SEQUENCE [LARGE SCALE GENOMIC DNA]</scope>
    <source>
        <strain evidence="1 2">OM06-11</strain>
    </source>
</reference>
<dbReference type="AlphaFoldDB" id="A0AA92TE82"/>
<name>A0AA92TE82_9BACT</name>